<feature type="binding site" evidence="5">
    <location>
        <begin position="68"/>
        <end position="70"/>
    </location>
    <ligand>
        <name>substrate</name>
    </ligand>
</feature>
<dbReference type="GO" id="GO:0035513">
    <property type="term" value="P:oxidative RNA demethylation"/>
    <property type="evidence" value="ECO:0007669"/>
    <property type="project" value="TreeGrafter"/>
</dbReference>
<dbReference type="HOGENOM" id="CLU_039677_1_0_5"/>
<evidence type="ECO:0000256" key="4">
    <source>
        <dbReference type="ARBA" id="ARBA00023004"/>
    </source>
</evidence>
<feature type="domain" description="Fe2OG dioxygenase" evidence="7">
    <location>
        <begin position="101"/>
        <end position="202"/>
    </location>
</feature>
<dbReference type="SUPFAM" id="SSF51197">
    <property type="entry name" value="Clavaminate synthase-like"/>
    <property type="match status" value="1"/>
</dbReference>
<evidence type="ECO:0000313" key="9">
    <source>
        <dbReference type="Proteomes" id="UP000027180"/>
    </source>
</evidence>
<protein>
    <submittedName>
        <fullName evidence="8">2OG-Fe(II) oxygenase AlkB</fullName>
    </submittedName>
</protein>
<keyword evidence="2" id="KW-0223">Dioxygenase</keyword>
<dbReference type="Proteomes" id="UP000027180">
    <property type="component" value="Chromosome"/>
</dbReference>
<keyword evidence="1 6" id="KW-0479">Metal-binding</keyword>
<dbReference type="OrthoDB" id="9796932at2"/>
<dbReference type="EMBL" id="CP006986">
    <property type="protein sequence ID" value="AIC25222.1"/>
    <property type="molecule type" value="Genomic_DNA"/>
</dbReference>
<proteinExistence type="predicted"/>
<reference evidence="8 9" key="1">
    <citation type="submission" date="2013-12" db="EMBL/GenBank/DDBJ databases">
        <title>Complete genome sequence of Rhizobium etli bv. mimosae IE4771.</title>
        <authorList>
            <person name="Bustos P."/>
            <person name="Santamaria R.I."/>
            <person name="Lozano L."/>
            <person name="Ormeno-Orrillo E."/>
            <person name="Rogel M.A."/>
            <person name="Romero D."/>
            <person name="Cevallos M.A."/>
            <person name="Martinez-Romero E."/>
            <person name="Gonzalez V."/>
        </authorList>
    </citation>
    <scope>NUCLEOTIDE SEQUENCE [LARGE SCALE GENOMIC DNA]</scope>
    <source>
        <strain evidence="8 9">IE4771</strain>
    </source>
</reference>
<accession>A0A060HUI3</accession>
<keyword evidence="4 6" id="KW-0408">Iron</keyword>
<evidence type="ECO:0000256" key="3">
    <source>
        <dbReference type="ARBA" id="ARBA00023002"/>
    </source>
</evidence>
<dbReference type="Gene3D" id="2.60.120.590">
    <property type="entry name" value="Alpha-ketoglutarate-dependent dioxygenase AlkB-like"/>
    <property type="match status" value="1"/>
</dbReference>
<evidence type="ECO:0000259" key="7">
    <source>
        <dbReference type="PROSITE" id="PS51471"/>
    </source>
</evidence>
<evidence type="ECO:0000256" key="6">
    <source>
        <dbReference type="PIRSR" id="PIRSR604574-2"/>
    </source>
</evidence>
<evidence type="ECO:0000256" key="1">
    <source>
        <dbReference type="ARBA" id="ARBA00022723"/>
    </source>
</evidence>
<dbReference type="GO" id="GO:0005737">
    <property type="term" value="C:cytoplasm"/>
    <property type="evidence" value="ECO:0007669"/>
    <property type="project" value="TreeGrafter"/>
</dbReference>
<feature type="binding site" evidence="5">
    <location>
        <position position="60"/>
    </location>
    <ligand>
        <name>substrate</name>
    </ligand>
</feature>
<organism evidence="8 9">
    <name type="scientific">Rhizobium etli bv. mimosae str. IE4771</name>
    <dbReference type="NCBI Taxonomy" id="1432050"/>
    <lineage>
        <taxon>Bacteria</taxon>
        <taxon>Pseudomonadati</taxon>
        <taxon>Pseudomonadota</taxon>
        <taxon>Alphaproteobacteria</taxon>
        <taxon>Hyphomicrobiales</taxon>
        <taxon>Rhizobiaceae</taxon>
        <taxon>Rhizobium/Agrobacterium group</taxon>
        <taxon>Rhizobium</taxon>
    </lineage>
</organism>
<dbReference type="InterPro" id="IPR004574">
    <property type="entry name" value="Alkb"/>
</dbReference>
<dbReference type="GO" id="GO:0035516">
    <property type="term" value="F:broad specificity oxidative DNA demethylase activity"/>
    <property type="evidence" value="ECO:0007669"/>
    <property type="project" value="TreeGrafter"/>
</dbReference>
<dbReference type="GO" id="GO:0008198">
    <property type="term" value="F:ferrous iron binding"/>
    <property type="evidence" value="ECO:0007669"/>
    <property type="project" value="TreeGrafter"/>
</dbReference>
<sequence length="203" mass="22425">MPELSNGVRHLPEYLDRSRQEALVEVVRAVVAEAPLFVPVMPGTGKPMSVRMTNCGPVGWVTDKEHGYRYQPTHPVTGRPWPAIPQPLLDIWNDVSDYGKPPEACLVNFYSDDARMGLHQDKDERNLQAPVVSISLGNSCLFRVGGLSRNDRTLSFKLSSGDLVVLGGEGRLCFHGVDRIHKATSTLLKNGGRINLTLRRVNA</sequence>
<keyword evidence="3" id="KW-0560">Oxidoreductase</keyword>
<dbReference type="Pfam" id="PF13532">
    <property type="entry name" value="2OG-FeII_Oxy_2"/>
    <property type="match status" value="1"/>
</dbReference>
<dbReference type="RefSeq" id="WP_038685912.1">
    <property type="nucleotide sequence ID" value="NZ_CP006986.1"/>
</dbReference>
<evidence type="ECO:0000313" key="8">
    <source>
        <dbReference type="EMBL" id="AIC25222.1"/>
    </source>
</evidence>
<evidence type="ECO:0000256" key="2">
    <source>
        <dbReference type="ARBA" id="ARBA00022964"/>
    </source>
</evidence>
<feature type="binding site" evidence="6">
    <location>
        <position position="119"/>
    </location>
    <ligand>
        <name>Fe cation</name>
        <dbReference type="ChEBI" id="CHEBI:24875"/>
        <note>catalytic</note>
    </ligand>
</feature>
<dbReference type="PROSITE" id="PS51471">
    <property type="entry name" value="FE2OG_OXY"/>
    <property type="match status" value="1"/>
</dbReference>
<feature type="binding site" evidence="6">
    <location>
        <position position="121"/>
    </location>
    <ligand>
        <name>Fe cation</name>
        <dbReference type="ChEBI" id="CHEBI:24875"/>
        <note>catalytic</note>
    </ligand>
</feature>
<gene>
    <name evidence="8" type="primary">alkB</name>
    <name evidence="8" type="ORF">IE4771_CH00039</name>
</gene>
<feature type="binding site" evidence="5">
    <location>
        <position position="149"/>
    </location>
    <ligand>
        <name>substrate</name>
    </ligand>
</feature>
<dbReference type="PANTHER" id="PTHR16557">
    <property type="entry name" value="ALKYLATED DNA REPAIR PROTEIN ALKB-RELATED"/>
    <property type="match status" value="1"/>
</dbReference>
<feature type="binding site" evidence="5">
    <location>
        <position position="123"/>
    </location>
    <ligand>
        <name>substrate</name>
    </ligand>
</feature>
<dbReference type="KEGG" id="rei:IE4771_CH00039"/>
<dbReference type="GO" id="GO:0035515">
    <property type="term" value="F:oxidative RNA demethylase activity"/>
    <property type="evidence" value="ECO:0007669"/>
    <property type="project" value="TreeGrafter"/>
</dbReference>
<evidence type="ECO:0000256" key="5">
    <source>
        <dbReference type="PIRSR" id="PIRSR604574-1"/>
    </source>
</evidence>
<comment type="cofactor">
    <cofactor evidence="6">
        <name>Fe(2+)</name>
        <dbReference type="ChEBI" id="CHEBI:29033"/>
    </cofactor>
    <text evidence="6">Binds 1 Fe(2+) ion per subunit.</text>
</comment>
<feature type="binding site" evidence="5">
    <location>
        <begin position="108"/>
        <end position="110"/>
    </location>
    <ligand>
        <name>2-oxoglutarate</name>
        <dbReference type="ChEBI" id="CHEBI:16810"/>
    </ligand>
</feature>
<name>A0A060HUI3_RHIET</name>
<dbReference type="InterPro" id="IPR037151">
    <property type="entry name" value="AlkB-like_sf"/>
</dbReference>
<feature type="binding site" evidence="5">
    <location>
        <begin position="193"/>
        <end position="199"/>
    </location>
    <ligand>
        <name>2-oxoglutarate</name>
        <dbReference type="ChEBI" id="CHEBI:16810"/>
    </ligand>
</feature>
<dbReference type="PANTHER" id="PTHR16557:SF2">
    <property type="entry name" value="NUCLEIC ACID DIOXYGENASE ALKBH1"/>
    <property type="match status" value="1"/>
</dbReference>
<dbReference type="InterPro" id="IPR027450">
    <property type="entry name" value="AlkB-like"/>
</dbReference>
<feature type="binding site" evidence="6">
    <location>
        <position position="175"/>
    </location>
    <ligand>
        <name>Fe cation</name>
        <dbReference type="ChEBI" id="CHEBI:24875"/>
        <note>catalytic</note>
    </ligand>
</feature>
<dbReference type="InterPro" id="IPR005123">
    <property type="entry name" value="Oxoglu/Fe-dep_dioxygenase_dom"/>
</dbReference>
<dbReference type="AlphaFoldDB" id="A0A060HUI3"/>